<dbReference type="GO" id="GO:0016020">
    <property type="term" value="C:membrane"/>
    <property type="evidence" value="ECO:0007669"/>
    <property type="project" value="InterPro"/>
</dbReference>
<proteinExistence type="inferred from homology"/>
<keyword evidence="3" id="KW-0812">Transmembrane</keyword>
<dbReference type="RefSeq" id="WP_042230379.1">
    <property type="nucleotide sequence ID" value="NZ_CP026520.1"/>
</dbReference>
<evidence type="ECO:0000313" key="5">
    <source>
        <dbReference type="EMBL" id="QAV20602.1"/>
    </source>
</evidence>
<dbReference type="GO" id="GO:0009847">
    <property type="term" value="P:spore germination"/>
    <property type="evidence" value="ECO:0007669"/>
    <property type="project" value="InterPro"/>
</dbReference>
<dbReference type="EMBL" id="CP026520">
    <property type="protein sequence ID" value="QAV20602.1"/>
    <property type="molecule type" value="Genomic_DNA"/>
</dbReference>
<dbReference type="PANTHER" id="PTHR22550:SF5">
    <property type="entry name" value="LEUCINE ZIPPER PROTEIN 4"/>
    <property type="match status" value="1"/>
</dbReference>
<evidence type="ECO:0000256" key="3">
    <source>
        <dbReference type="SAM" id="Phobius"/>
    </source>
</evidence>
<dbReference type="OrthoDB" id="1726708at2"/>
<dbReference type="AlphaFoldDB" id="A0A410X1V9"/>
<dbReference type="PANTHER" id="PTHR22550">
    <property type="entry name" value="SPORE GERMINATION PROTEIN"/>
    <property type="match status" value="1"/>
</dbReference>
<feature type="transmembrane region" description="Helical" evidence="3">
    <location>
        <begin position="236"/>
        <end position="257"/>
    </location>
</feature>
<keyword evidence="7" id="KW-1185">Reference proteome</keyword>
<keyword evidence="3" id="KW-1133">Transmembrane helix</keyword>
<evidence type="ECO:0000313" key="6">
    <source>
        <dbReference type="Proteomes" id="UP000288943"/>
    </source>
</evidence>
<dbReference type="EMBL" id="JAMDMJ010000003">
    <property type="protein sequence ID" value="MCY9594706.1"/>
    <property type="molecule type" value="Genomic_DNA"/>
</dbReference>
<feature type="transmembrane region" description="Helical" evidence="3">
    <location>
        <begin position="269"/>
        <end position="297"/>
    </location>
</feature>
<comment type="similarity">
    <text evidence="1">Belongs to the GerABKA family.</text>
</comment>
<dbReference type="InterPro" id="IPR004995">
    <property type="entry name" value="Spore_Ger"/>
</dbReference>
<gene>
    <name evidence="4" type="ORF">M5X16_02835</name>
    <name evidence="5" type="ORF">PC41400_24145</name>
</gene>
<dbReference type="PIRSF" id="PIRSF005690">
    <property type="entry name" value="GerBA"/>
    <property type="match status" value="1"/>
</dbReference>
<evidence type="ECO:0000313" key="4">
    <source>
        <dbReference type="EMBL" id="MCY9594706.1"/>
    </source>
</evidence>
<dbReference type="KEGG" id="pchi:PC41400_24145"/>
<accession>A0A410X1V9</accession>
<dbReference type="Proteomes" id="UP001527202">
    <property type="component" value="Unassembled WGS sequence"/>
</dbReference>
<name>A0A410X1V9_9BACL</name>
<sequence>MTGTNATTEQIEQWLAEKLALSVDLENCELTSDGRTMRLIYMKSLCDSKMIRRFFIAPFFEIRSMDLYVQYISSLPSGTKFTNVVRALDLILSGSVALFVDGKIYLLEALQDVKSSVGAATVEAIVQGPQDAFTESIFTNLNMVRRRYKSSNLKIENSTVGYLSQTAIALVYDDRKVDMGILTDVKDKFSQMKIDKIQSSGELEKALSPHGFRLVPTMMTTERPDRAIDNLSEGKIIILIDTSPFALILPSTFFDFFTAMDDKVQLPFVGYFLLVLRYVGLFMTLTLPALYVAFTSYNPEILKMNLTLLIAGSRASVPYPSFVEVLIMLVMMEFLIEASLRLPKAIGPTATTVGGLILGTASTEAGLVGSIMIILVAAVAISNFVIPINMMSFSVRFAKYWFVLLAAVFGLLGVVVGVIGSILYLCNLRSFGRPYMRLFHIHEQRGGGTDGHQ</sequence>
<reference evidence="5 6" key="1">
    <citation type="submission" date="2018-01" db="EMBL/GenBank/DDBJ databases">
        <title>The whole genome sequencing and assembly of Paenibacillus chitinolyticus KCCM 41400 strain.</title>
        <authorList>
            <person name="Kim J.-Y."/>
            <person name="Park M.-K."/>
            <person name="Lee Y.-J."/>
            <person name="Yi H."/>
            <person name="Bahn Y.-S."/>
            <person name="Kim J.F."/>
            <person name="Lee D.-W."/>
        </authorList>
    </citation>
    <scope>NUCLEOTIDE SEQUENCE [LARGE SCALE GENOMIC DNA]</scope>
    <source>
        <strain evidence="5 6">KCCM 41400</strain>
    </source>
</reference>
<protein>
    <submittedName>
        <fullName evidence="5">Spore germination protein</fullName>
    </submittedName>
</protein>
<organism evidence="5 6">
    <name type="scientific">Paenibacillus chitinolyticus</name>
    <dbReference type="NCBI Taxonomy" id="79263"/>
    <lineage>
        <taxon>Bacteria</taxon>
        <taxon>Bacillati</taxon>
        <taxon>Bacillota</taxon>
        <taxon>Bacilli</taxon>
        <taxon>Bacillales</taxon>
        <taxon>Paenibacillaceae</taxon>
        <taxon>Paenibacillus</taxon>
    </lineage>
</organism>
<evidence type="ECO:0000256" key="2">
    <source>
        <dbReference type="ARBA" id="ARBA00023136"/>
    </source>
</evidence>
<feature type="transmembrane region" description="Helical" evidence="3">
    <location>
        <begin position="365"/>
        <end position="388"/>
    </location>
</feature>
<keyword evidence="2 3" id="KW-0472">Membrane</keyword>
<dbReference type="Proteomes" id="UP000288943">
    <property type="component" value="Chromosome"/>
</dbReference>
<dbReference type="InterPro" id="IPR050768">
    <property type="entry name" value="UPF0353/GerABKA_families"/>
</dbReference>
<evidence type="ECO:0000256" key="1">
    <source>
        <dbReference type="ARBA" id="ARBA00005278"/>
    </source>
</evidence>
<reference evidence="4 7" key="2">
    <citation type="submission" date="2022-05" db="EMBL/GenBank/DDBJ databases">
        <title>Genome Sequencing of Bee-Associated Microbes.</title>
        <authorList>
            <person name="Dunlap C."/>
        </authorList>
    </citation>
    <scope>NUCLEOTIDE SEQUENCE [LARGE SCALE GENOMIC DNA]</scope>
    <source>
        <strain evidence="4 7">NRRL B-23120</strain>
    </source>
</reference>
<feature type="transmembrane region" description="Helical" evidence="3">
    <location>
        <begin position="400"/>
        <end position="426"/>
    </location>
</feature>
<dbReference type="Pfam" id="PF03323">
    <property type="entry name" value="GerA"/>
    <property type="match status" value="1"/>
</dbReference>
<dbReference type="GeneID" id="95377890"/>
<evidence type="ECO:0000313" key="7">
    <source>
        <dbReference type="Proteomes" id="UP001527202"/>
    </source>
</evidence>